<evidence type="ECO:0000259" key="2">
    <source>
        <dbReference type="Pfam" id="PF03184"/>
    </source>
</evidence>
<evidence type="ECO:0000256" key="1">
    <source>
        <dbReference type="SAM" id="MobiDB-lite"/>
    </source>
</evidence>
<gene>
    <name evidence="3" type="ORF">LAZ67_20001315</name>
</gene>
<feature type="region of interest" description="Disordered" evidence="1">
    <location>
        <begin position="613"/>
        <end position="650"/>
    </location>
</feature>
<evidence type="ECO:0000313" key="3">
    <source>
        <dbReference type="EMBL" id="UYV81478.1"/>
    </source>
</evidence>
<dbReference type="InterPro" id="IPR004875">
    <property type="entry name" value="DDE_SF_endonuclease_dom"/>
</dbReference>
<protein>
    <submittedName>
        <fullName evidence="3">TIGD6</fullName>
    </submittedName>
</protein>
<dbReference type="PANTHER" id="PTHR19303:SF73">
    <property type="entry name" value="PROTEIN PDC2"/>
    <property type="match status" value="1"/>
</dbReference>
<evidence type="ECO:0000313" key="4">
    <source>
        <dbReference type="Proteomes" id="UP001235939"/>
    </source>
</evidence>
<dbReference type="EMBL" id="CP092882">
    <property type="protein sequence ID" value="UYV81478.1"/>
    <property type="molecule type" value="Genomic_DNA"/>
</dbReference>
<sequence>MNIPSNYHFNKKAWMTGEIFTDWLKKLDQIFKRRERKILLILDNCPAHQIPEGLQNIEIRFLPALTTTLKDQYRKQMITYLLTCMEEKKNAQVHLLFAISWLEAAWVGVSSSTIKNCFSHSGFVMDAMEEVVEEEMNRCFEALKKHQTIDVNYIDFLEVDKDVQVAGEQSIEEIVKEVMGKEEDEEDYPKKVKVEDPLEELRSLDNPSLHCTSKIELEPWTMLCKSRKARWQLLIREKTWRLASGHVDDPTRRCQKRLASERPIRRCGPGCMCIASQEDVQGAKDTSDGEKNGKLTDLEIEKFKKLLILMNQKVDEFREDVRSIKEGITPLESRLSRLEHNRNVKRSATLMSCEVKVNVLLPGYPDGFSKTITATKSPCTQCLRGQKTRPGDEDPGKTITTKTITSGDVVSGLSESTLEDSPMIRKSEKCRQQEMIQTGCVAQEDELITSVNGCGTSVLYQVKRTEGEYPPGDTQCGNLTLGIHSEILHENNNNLSELQCDSVADFCGSDRLSGTTTAIQLDGTELDAPWKCDKARWSKHPEVGAGDPTEWDRALDALWKSDDNVCDTEVARNVSALWSAMQAENMCHECVPIILVPLSDKVQIQQLLLKKSSTDVDTATGSDTSSSFKKPSAGPARRGPGLKGLEKENF</sequence>
<feature type="compositionally biased region" description="Polar residues" evidence="1">
    <location>
        <begin position="615"/>
        <end position="629"/>
    </location>
</feature>
<name>A0ABY6LNQ0_9ARAC</name>
<dbReference type="Pfam" id="PF03184">
    <property type="entry name" value="DDE_1"/>
    <property type="match status" value="1"/>
</dbReference>
<accession>A0ABY6LNQ0</accession>
<feature type="domain" description="DDE-1" evidence="2">
    <location>
        <begin position="3"/>
        <end position="118"/>
    </location>
</feature>
<dbReference type="PANTHER" id="PTHR19303">
    <property type="entry name" value="TRANSPOSON"/>
    <property type="match status" value="1"/>
</dbReference>
<dbReference type="InterPro" id="IPR050863">
    <property type="entry name" value="CenT-Element_Derived"/>
</dbReference>
<organism evidence="3 4">
    <name type="scientific">Cordylochernes scorpioides</name>
    <dbReference type="NCBI Taxonomy" id="51811"/>
    <lineage>
        <taxon>Eukaryota</taxon>
        <taxon>Metazoa</taxon>
        <taxon>Ecdysozoa</taxon>
        <taxon>Arthropoda</taxon>
        <taxon>Chelicerata</taxon>
        <taxon>Arachnida</taxon>
        <taxon>Pseudoscorpiones</taxon>
        <taxon>Cheliferoidea</taxon>
        <taxon>Chernetidae</taxon>
        <taxon>Cordylochernes</taxon>
    </lineage>
</organism>
<keyword evidence="4" id="KW-1185">Reference proteome</keyword>
<reference evidence="3 4" key="1">
    <citation type="submission" date="2022-01" db="EMBL/GenBank/DDBJ databases">
        <title>A chromosomal length assembly of Cordylochernes scorpioides.</title>
        <authorList>
            <person name="Zeh D."/>
            <person name="Zeh J."/>
        </authorList>
    </citation>
    <scope>NUCLEOTIDE SEQUENCE [LARGE SCALE GENOMIC DNA]</scope>
    <source>
        <strain evidence="3">IN4F17</strain>
        <tissue evidence="3">Whole Body</tissue>
    </source>
</reference>
<dbReference type="Proteomes" id="UP001235939">
    <property type="component" value="Chromosome 20"/>
</dbReference>
<proteinExistence type="predicted"/>